<evidence type="ECO:0000313" key="4">
    <source>
        <dbReference type="Proteomes" id="UP001165293"/>
    </source>
</evidence>
<keyword evidence="1" id="KW-0732">Signal</keyword>
<feature type="chain" id="PRO_5045050775" evidence="1">
    <location>
        <begin position="26"/>
        <end position="494"/>
    </location>
</feature>
<keyword evidence="4" id="KW-1185">Reference proteome</keyword>
<name>A0ABS8JDU6_9GAMM</name>
<dbReference type="Gene3D" id="1.50.10.140">
    <property type="match status" value="1"/>
</dbReference>
<proteinExistence type="predicted"/>
<dbReference type="InterPro" id="IPR016883">
    <property type="entry name" value="UCP028431"/>
</dbReference>
<sequence>MQRAISSFVLASFAVVALASCQRHATTATNEPATPATPATPSTVARVGSIDRPVPPIVEDLQRRTFDYFWERTNPKTGLVPDRWPTPSFSSIAAVGFGLTAYGVGVERGWITRDQAVERTLTTLRFFKNAKQGPEAAGTSGYKGFYYHFLDMDSGARFKTNELSTVDTTLLMGGVLFAQSYFDKDDPREAEIRQLADDLYRAVEWPFAQTRKPWISMGWTPENGFIAYDWKGYNEAILVYLLALGSPTHPVGKDAYDAWTSTYDKTWGTYHGQEHLTFPPLFGHQYSHVWVDFRGIADDYMQRRGIDYFENSRRAALSQRAYAIANPEGWTGYDKDVWGLTASDGPIDATFDFKGKPRLYRTYTARGAGLEYQIDDGTIVPTAAAASIAFTPEESIAAIQAMHDRYGKAIYQQYGFIDAFNPSFNYDVKLQHGKVVPGVGWVDGDYIGIDQGPIVLMIENHRSDFIWSVMRRNPYIRKGLERAGFTGGWLEEGK</sequence>
<organism evidence="3 4">
    <name type="scientific">Noviluteimonas lactosilytica</name>
    <dbReference type="NCBI Taxonomy" id="2888523"/>
    <lineage>
        <taxon>Bacteria</taxon>
        <taxon>Pseudomonadati</taxon>
        <taxon>Pseudomonadota</taxon>
        <taxon>Gammaproteobacteria</taxon>
        <taxon>Lysobacterales</taxon>
        <taxon>Lysobacteraceae</taxon>
        <taxon>Noviluteimonas</taxon>
    </lineage>
</organism>
<accession>A0ABS8JDU6</accession>
<dbReference type="RefSeq" id="WP_230525386.1">
    <property type="nucleotide sequence ID" value="NZ_JAJGAK010000001.1"/>
</dbReference>
<feature type="signal peptide" evidence="1">
    <location>
        <begin position="1"/>
        <end position="25"/>
    </location>
</feature>
<dbReference type="PROSITE" id="PS51257">
    <property type="entry name" value="PROKAR_LIPOPROTEIN"/>
    <property type="match status" value="1"/>
</dbReference>
<dbReference type="Pfam" id="PF10091">
    <property type="entry name" value="Glycoamylase"/>
    <property type="match status" value="1"/>
</dbReference>
<feature type="domain" description="Glycoamylase-like" evidence="2">
    <location>
        <begin position="228"/>
        <end position="474"/>
    </location>
</feature>
<dbReference type="Proteomes" id="UP001165293">
    <property type="component" value="Unassembled WGS sequence"/>
</dbReference>
<dbReference type="PIRSF" id="PIRSF028431">
    <property type="entry name" value="UCP028431"/>
    <property type="match status" value="1"/>
</dbReference>
<reference evidence="3" key="1">
    <citation type="submission" date="2021-10" db="EMBL/GenBank/DDBJ databases">
        <authorList>
            <person name="Lyu M."/>
            <person name="Wang X."/>
            <person name="Meng X."/>
            <person name="Xu K."/>
        </authorList>
    </citation>
    <scope>NUCLEOTIDE SEQUENCE</scope>
    <source>
        <strain evidence="3">A6</strain>
    </source>
</reference>
<comment type="caution">
    <text evidence="3">The sequence shown here is derived from an EMBL/GenBank/DDBJ whole genome shotgun (WGS) entry which is preliminary data.</text>
</comment>
<evidence type="ECO:0000313" key="3">
    <source>
        <dbReference type="EMBL" id="MCC8361734.1"/>
    </source>
</evidence>
<dbReference type="EMBL" id="JAJGAK010000001">
    <property type="protein sequence ID" value="MCC8361734.1"/>
    <property type="molecule type" value="Genomic_DNA"/>
</dbReference>
<dbReference type="InterPro" id="IPR019282">
    <property type="entry name" value="Glycoamylase-like_cons_dom"/>
</dbReference>
<gene>
    <name evidence="3" type="ORF">LK996_01375</name>
</gene>
<protein>
    <submittedName>
        <fullName evidence="3">Tat pathway signal protein</fullName>
    </submittedName>
</protein>
<evidence type="ECO:0000259" key="2">
    <source>
        <dbReference type="Pfam" id="PF10091"/>
    </source>
</evidence>
<evidence type="ECO:0000256" key="1">
    <source>
        <dbReference type="SAM" id="SignalP"/>
    </source>
</evidence>